<evidence type="ECO:0000256" key="1">
    <source>
        <dbReference type="SAM" id="MobiDB-lite"/>
    </source>
</evidence>
<sequence>MSSPTPKHSRQSSNIDSLAFSPARTHSRTSNYSPITPSRPSVHGVDAFGLEIFGSGGLHSSSTGLGNLADELADAWDEEECEDDSSTIFPEETNVNPSKDNEVEVSPPIFNPTSVTHVTNIIPLLEKRPNKLAPNENGNGKNENQLPFELDGLPPGLIAKIDLLETLAQTRSEENEPEGGVIRRLTELLKELGGQSRVESSATRLATTHSALSTQLVFQTRLLQSLVFQLFSPSSLSLSETDIDDLIPILIQTGDSMPRPCAEAFHSLTQLHSLTADLIQTLNYLSDTLHMSRQTIATASRRLRSVRDLVIEIQKEDEAREEGEHWLQLHNWPRRLHNRECAKECDEVMVGFNEVCDKWRARLVAQAEVMGV</sequence>
<dbReference type="AlphaFoldDB" id="A0A061HPG3"/>
<organism evidence="3">
    <name type="scientific">Blumeria graminis f. sp. tritici 96224</name>
    <dbReference type="NCBI Taxonomy" id="1268274"/>
    <lineage>
        <taxon>Eukaryota</taxon>
        <taxon>Fungi</taxon>
        <taxon>Dikarya</taxon>
        <taxon>Ascomycota</taxon>
        <taxon>Pezizomycotina</taxon>
        <taxon>Leotiomycetes</taxon>
        <taxon>Erysiphales</taxon>
        <taxon>Erysiphaceae</taxon>
        <taxon>Blumeria</taxon>
    </lineage>
</organism>
<dbReference type="OrthoDB" id="5427526at2759"/>
<feature type="compositionally biased region" description="Polar residues" evidence="1">
    <location>
        <begin position="28"/>
        <end position="39"/>
    </location>
</feature>
<dbReference type="HOGENOM" id="CLU_047851_1_0_1"/>
<reference evidence="4" key="1">
    <citation type="journal article" date="2013" name="Nat. Genet.">
        <title>The wheat powdery mildew genome shows the unique evolution of an obligate biotroph.</title>
        <authorList>
            <person name="Wicker T."/>
            <person name="Oberhaensli S."/>
            <person name="Parlange F."/>
            <person name="Buchmann J.P."/>
            <person name="Shatalina M."/>
            <person name="Roffler S."/>
            <person name="Ben-David R."/>
            <person name="Dolezel J."/>
            <person name="Simkova H."/>
            <person name="Schulze-Lefert P."/>
            <person name="Spanu P.D."/>
            <person name="Bruggmann R."/>
            <person name="Amselem J."/>
            <person name="Quesneville H."/>
            <person name="Ver Loren van Themaat E."/>
            <person name="Paape T."/>
            <person name="Shimizu K.K."/>
            <person name="Keller B."/>
        </authorList>
    </citation>
    <scope>NUCLEOTIDE SEQUENCE [LARGE SCALE GENOMIC DNA]</scope>
    <source>
        <strain evidence="4">96224</strain>
    </source>
</reference>
<reference evidence="2" key="2">
    <citation type="submission" date="2013-01" db="EMBL/GenBank/DDBJ databases">
        <title>The wheat powdery mildew genome reveals unique evolution of an obligate biotroph.</title>
        <authorList>
            <person name="Oberhaensli S."/>
            <person name="Wicker T."/>
            <person name="Keller B."/>
        </authorList>
    </citation>
    <scope>NUCLEOTIDE SEQUENCE</scope>
    <source>
        <strain evidence="2">96224</strain>
    </source>
</reference>
<gene>
    <name evidence="2" type="ORF">BGT96224_A20955</name>
    <name evidence="3" type="ORF">BGT96224V2_LOCUS5378</name>
</gene>
<proteinExistence type="predicted"/>
<evidence type="ECO:0000313" key="4">
    <source>
        <dbReference type="Proteomes" id="UP000053110"/>
    </source>
</evidence>
<reference evidence="3" key="3">
    <citation type="submission" date="2018-07" db="EMBL/GenBank/DDBJ databases">
        <authorList>
            <person name="Quirk P.G."/>
            <person name="Krulwich T.A."/>
        </authorList>
    </citation>
    <scope>NUCLEOTIDE SEQUENCE</scope>
    <source>
        <strain evidence="3">96224</strain>
    </source>
</reference>
<name>A0A061HPG3_BLUGR</name>
<evidence type="ECO:0000313" key="2">
    <source>
        <dbReference type="EMBL" id="EPQ67759.1"/>
    </source>
</evidence>
<dbReference type="EMBL" id="UIGY01000163">
    <property type="protein sequence ID" value="SUZ12153.1"/>
    <property type="molecule type" value="Genomic_DNA"/>
</dbReference>
<protein>
    <submittedName>
        <fullName evidence="3">BgtA-20955</fullName>
    </submittedName>
</protein>
<feature type="region of interest" description="Disordered" evidence="1">
    <location>
        <begin position="85"/>
        <end position="111"/>
    </location>
</feature>
<evidence type="ECO:0000313" key="3">
    <source>
        <dbReference type="EMBL" id="SUZ12153.1"/>
    </source>
</evidence>
<dbReference type="EMBL" id="KE373389">
    <property type="protein sequence ID" value="EPQ67759.1"/>
    <property type="molecule type" value="Genomic_DNA"/>
</dbReference>
<feature type="region of interest" description="Disordered" evidence="1">
    <location>
        <begin position="1"/>
        <end position="41"/>
    </location>
</feature>
<accession>A0A061HPG3</accession>
<feature type="compositionally biased region" description="Polar residues" evidence="1">
    <location>
        <begin position="1"/>
        <end position="16"/>
    </location>
</feature>
<dbReference type="Proteomes" id="UP000053110">
    <property type="component" value="Unassembled WGS sequence"/>
</dbReference>